<organism evidence="1 2">
    <name type="scientific">Sediminicola luteus</name>
    <dbReference type="NCBI Taxonomy" id="319238"/>
    <lineage>
        <taxon>Bacteria</taxon>
        <taxon>Pseudomonadati</taxon>
        <taxon>Bacteroidota</taxon>
        <taxon>Flavobacteriia</taxon>
        <taxon>Flavobacteriales</taxon>
        <taxon>Flavobacteriaceae</taxon>
        <taxon>Sediminicola</taxon>
    </lineage>
</organism>
<reference evidence="1 2" key="1">
    <citation type="submission" date="2024-07" db="EMBL/GenBank/DDBJ databases">
        <title>The genome sequence of type strain Sediminicola luteus GDMCC 1.2596T.</title>
        <authorList>
            <person name="Liu Y."/>
        </authorList>
    </citation>
    <scope>NUCLEOTIDE SEQUENCE [LARGE SCALE GENOMIC DNA]</scope>
    <source>
        <strain evidence="1 2">GDMCC 1.2596</strain>
    </source>
</reference>
<gene>
    <name evidence="1" type="ORF">ABXZ32_14030</name>
</gene>
<dbReference type="Proteomes" id="UP001549773">
    <property type="component" value="Unassembled WGS sequence"/>
</dbReference>
<proteinExistence type="predicted"/>
<dbReference type="RefSeq" id="WP_354619320.1">
    <property type="nucleotide sequence ID" value="NZ_JBEWYP010000009.1"/>
</dbReference>
<sequence>MKITTTLILFFTIFLVQISSGQNELKIEKSENSRLIEVLNNSKLIAENSEGHLSVKIYIIDNGSGSSGFEEGHEVSTNLLVAVSEFDEDLNQNLFEFGPLYNPNFIQWSKINEYEREFEVEHGTYDARKMVTLKVNIIELKLN</sequence>
<name>A0ABV2TZ25_9FLAO</name>
<comment type="caution">
    <text evidence="1">The sequence shown here is derived from an EMBL/GenBank/DDBJ whole genome shotgun (WGS) entry which is preliminary data.</text>
</comment>
<evidence type="ECO:0008006" key="3">
    <source>
        <dbReference type="Google" id="ProtNLM"/>
    </source>
</evidence>
<dbReference type="EMBL" id="JBEWYP010000009">
    <property type="protein sequence ID" value="MET7030523.1"/>
    <property type="molecule type" value="Genomic_DNA"/>
</dbReference>
<accession>A0ABV2TZ25</accession>
<evidence type="ECO:0000313" key="2">
    <source>
        <dbReference type="Proteomes" id="UP001549773"/>
    </source>
</evidence>
<keyword evidence="2" id="KW-1185">Reference proteome</keyword>
<evidence type="ECO:0000313" key="1">
    <source>
        <dbReference type="EMBL" id="MET7030523.1"/>
    </source>
</evidence>
<protein>
    <recommendedName>
        <fullName evidence="3">DUF2141 domain-containing protein</fullName>
    </recommendedName>
</protein>